<reference evidence="7" key="1">
    <citation type="journal article" date="2018" name="Nat. Microbiol.">
        <title>Leveraging single-cell genomics to expand the fungal tree of life.</title>
        <authorList>
            <person name="Ahrendt S.R."/>
            <person name="Quandt C.A."/>
            <person name="Ciobanu D."/>
            <person name="Clum A."/>
            <person name="Salamov A."/>
            <person name="Andreopoulos B."/>
            <person name="Cheng J.F."/>
            <person name="Woyke T."/>
            <person name="Pelin A."/>
            <person name="Henrissat B."/>
            <person name="Reynolds N.K."/>
            <person name="Benny G.L."/>
            <person name="Smith M.E."/>
            <person name="James T.Y."/>
            <person name="Grigoriev I.V."/>
        </authorList>
    </citation>
    <scope>NUCLEOTIDE SEQUENCE [LARGE SCALE GENOMIC DNA]</scope>
    <source>
        <strain evidence="7">ATCC 52028</strain>
    </source>
</reference>
<evidence type="ECO:0000313" key="7">
    <source>
        <dbReference type="Proteomes" id="UP000274922"/>
    </source>
</evidence>
<dbReference type="PANTHER" id="PTHR14859:SF1">
    <property type="entry name" value="PGAP2-INTERACTING PROTEIN"/>
    <property type="match status" value="1"/>
</dbReference>
<feature type="transmembrane region" description="Helical" evidence="1">
    <location>
        <begin position="612"/>
        <end position="633"/>
    </location>
</feature>
<dbReference type="InterPro" id="IPR053911">
    <property type="entry name" value="PGAP2IP_TM_2nd"/>
</dbReference>
<feature type="domain" description="PGAP2IP first transmembrane" evidence="4">
    <location>
        <begin position="304"/>
        <end position="458"/>
    </location>
</feature>
<feature type="transmembrane region" description="Helical" evidence="1">
    <location>
        <begin position="301"/>
        <end position="320"/>
    </location>
</feature>
<keyword evidence="1" id="KW-0472">Membrane</keyword>
<feature type="domain" description="PGAP2IP second transmembrane" evidence="3">
    <location>
        <begin position="489"/>
        <end position="665"/>
    </location>
</feature>
<feature type="domain" description="CWH43-like N-terminal" evidence="2">
    <location>
        <begin position="22"/>
        <end position="247"/>
    </location>
</feature>
<feature type="transmembrane region" description="Helical" evidence="1">
    <location>
        <begin position="645"/>
        <end position="663"/>
    </location>
</feature>
<feature type="transmembrane region" description="Helical" evidence="1">
    <location>
        <begin position="191"/>
        <end position="211"/>
    </location>
</feature>
<keyword evidence="7" id="KW-1185">Reference proteome</keyword>
<dbReference type="Gene3D" id="3.60.10.10">
    <property type="entry name" value="Endonuclease/exonuclease/phosphatase"/>
    <property type="match status" value="1"/>
</dbReference>
<feature type="transmembrane region" description="Helical" evidence="1">
    <location>
        <begin position="525"/>
        <end position="543"/>
    </location>
</feature>
<dbReference type="InterPro" id="IPR051916">
    <property type="entry name" value="GPI-anchor_lipid_remodeler"/>
</dbReference>
<dbReference type="InterPro" id="IPR053912">
    <property type="entry name" value="PGAP2IP_TM_1nd"/>
</dbReference>
<evidence type="ECO:0000259" key="4">
    <source>
        <dbReference type="Pfam" id="PF23022"/>
    </source>
</evidence>
<dbReference type="InterPro" id="IPR036691">
    <property type="entry name" value="Endo/exonu/phosph_ase_sf"/>
</dbReference>
<dbReference type="Pfam" id="PF23022">
    <property type="entry name" value="6TM_1st_PGAP2IP"/>
    <property type="match status" value="1"/>
</dbReference>
<feature type="transmembrane region" description="Helical" evidence="1">
    <location>
        <begin position="684"/>
        <end position="704"/>
    </location>
</feature>
<feature type="transmembrane region" description="Helical" evidence="1">
    <location>
        <begin position="380"/>
        <end position="398"/>
    </location>
</feature>
<name>A0A4P9X8Y6_9FUNG</name>
<dbReference type="GO" id="GO:0031505">
    <property type="term" value="P:fungal-type cell wall organization"/>
    <property type="evidence" value="ECO:0007669"/>
    <property type="project" value="TreeGrafter"/>
</dbReference>
<dbReference type="AlphaFoldDB" id="A0A4P9X8Y6"/>
<feature type="transmembrane region" description="Helical" evidence="1">
    <location>
        <begin position="78"/>
        <end position="96"/>
    </location>
</feature>
<organism evidence="6 7">
    <name type="scientific">Caulochytrium protostelioides</name>
    <dbReference type="NCBI Taxonomy" id="1555241"/>
    <lineage>
        <taxon>Eukaryota</taxon>
        <taxon>Fungi</taxon>
        <taxon>Fungi incertae sedis</taxon>
        <taxon>Chytridiomycota</taxon>
        <taxon>Chytridiomycota incertae sedis</taxon>
        <taxon>Chytridiomycetes</taxon>
        <taxon>Caulochytriales</taxon>
        <taxon>Caulochytriaceae</taxon>
        <taxon>Caulochytrium</taxon>
    </lineage>
</organism>
<feature type="transmembrane region" description="Helical" evidence="1">
    <location>
        <begin position="148"/>
        <end position="166"/>
    </location>
</feature>
<dbReference type="InterPro" id="IPR019402">
    <property type="entry name" value="CWH43_N"/>
</dbReference>
<accession>A0A4P9X8Y6</accession>
<feature type="transmembrane region" description="Helical" evidence="1">
    <location>
        <begin position="555"/>
        <end position="574"/>
    </location>
</feature>
<dbReference type="SUPFAM" id="SSF56219">
    <property type="entry name" value="DNase I-like"/>
    <property type="match status" value="1"/>
</dbReference>
<gene>
    <name evidence="6" type="ORF">CXG81DRAFT_11582</name>
</gene>
<evidence type="ECO:0000259" key="2">
    <source>
        <dbReference type="Pfam" id="PF10277"/>
    </source>
</evidence>
<feature type="transmembrane region" description="Helical" evidence="1">
    <location>
        <begin position="12"/>
        <end position="39"/>
    </location>
</feature>
<evidence type="ECO:0000259" key="3">
    <source>
        <dbReference type="Pfam" id="PF23021"/>
    </source>
</evidence>
<dbReference type="Pfam" id="PF23226">
    <property type="entry name" value="Exo_endo_phos_PGAP2IP"/>
    <property type="match status" value="1"/>
</dbReference>
<dbReference type="GO" id="GO:0006506">
    <property type="term" value="P:GPI anchor biosynthetic process"/>
    <property type="evidence" value="ECO:0007669"/>
    <property type="project" value="TreeGrafter"/>
</dbReference>
<dbReference type="EMBL" id="ML014161">
    <property type="protein sequence ID" value="RKP01783.1"/>
    <property type="molecule type" value="Genomic_DNA"/>
</dbReference>
<dbReference type="Pfam" id="PF10277">
    <property type="entry name" value="Frag1"/>
    <property type="match status" value="1"/>
</dbReference>
<keyword evidence="1" id="KW-1133">Transmembrane helix</keyword>
<keyword evidence="1" id="KW-0812">Transmembrane</keyword>
<dbReference type="InterPro" id="IPR057315">
    <property type="entry name" value="Exo_endo_phos_PGAP2IP_C"/>
</dbReference>
<evidence type="ECO:0000313" key="6">
    <source>
        <dbReference type="EMBL" id="RKP01783.1"/>
    </source>
</evidence>
<feature type="domain" description="PGAP2IP C-terminal nuclease-like" evidence="5">
    <location>
        <begin position="718"/>
        <end position="943"/>
    </location>
</feature>
<dbReference type="GO" id="GO:0016020">
    <property type="term" value="C:membrane"/>
    <property type="evidence" value="ECO:0007669"/>
    <property type="project" value="GOC"/>
</dbReference>
<sequence>MAKSTGSASGPWALDGVSAATIVHLHTFFGLGGFLVALASSYHYHWHGVIKNEWFGYPDEWWPSVSAVTGDYFPDRNLFQIGIALAATPRFLMLWINHTLYSRVPGYDGQHTAGWLAKATLVVGLIRTLSCAGWVFVTSTNNGLIHDVGMIVYLVAGFVYMILLTVQSNREARFQSLDALSLRPVTRTPQYRTRAIIAFMSLLPCLVYYYLLHKVHRVPGAYSYYACFEWAVVLIDVGFDAITAIDARDLHLQLAPNPITSTDRAPLVAADPSMADIIVRPGEPAAVSPPPTLVRTMAQTYLAFLFWSVLTSHPIVVWYFPLYNMGISGAEVFVLSMCAPMLLTNAAVRRVSLGGRRNLELLGLVALLATWSPSPVLRLLANGIGLFGSFVAWALHLTDAAAATRHEAQAAFVLGLLLNNIARIHGYSNNPVWAVMKNDALSGGYNLFGIALTFVAMAREKERSVAAPATAVTSAKTAPSSREVGWRGPAFAYGATLHGVHTLLTESGVVARWTVDGTPAENVDPLVGGVVTTAAMMLGLVAWTQRPQWAQSRFAWAAASAGVMALYALPIYVPTRASRYVAFALGNVYVAWQTMQLPAVFEQTAHVQRKRVFVVGSLVYITLFLSAIWTVAYEFVPGGFLLRERTWLVMLIQVLCAAGGVVHGQPAARVSTSPLQRQRPHPQLWRVLGLLSLLTGAAVTGRIMRRKTPQPTHPAAQQVITAGIWTVHFGIDDDLYSSHDRMRHLIEDMELDVVGLLETDTMRPIMANRDLTQYLAERLGMYADYGPAPTKHTWGAVLLSKWPILSSSHHLLPSPVGELAPAIFATLDVNGQPVDVIVSHNGQSENLEDRRQQTTYLAELARHAQHPIIFLGYVVTDVGMEHEIYRLLMNGGRLEDIYEDDWDRWCEYIASRGLQRIGYARLSHGGITDTELQVGRFRVAPPGQAAYATYPAGPGDIPAAYIFPLQFLSEGTRGHKYHRWHEIITPKYWWPRASDDAPFVAS</sequence>
<dbReference type="STRING" id="1555241.A0A4P9X8Y6"/>
<dbReference type="OrthoDB" id="68581at2759"/>
<evidence type="ECO:0000256" key="1">
    <source>
        <dbReference type="SAM" id="Phobius"/>
    </source>
</evidence>
<evidence type="ECO:0000259" key="5">
    <source>
        <dbReference type="Pfam" id="PF23226"/>
    </source>
</evidence>
<feature type="transmembrane region" description="Helical" evidence="1">
    <location>
        <begin position="116"/>
        <end position="136"/>
    </location>
</feature>
<protein>
    <submittedName>
        <fullName evidence="6">Uncharacterized protein</fullName>
    </submittedName>
</protein>
<dbReference type="PANTHER" id="PTHR14859">
    <property type="entry name" value="CALCOFLUOR WHITE HYPERSENSITIVE PROTEIN PRECURSOR"/>
    <property type="match status" value="1"/>
</dbReference>
<dbReference type="Proteomes" id="UP000274922">
    <property type="component" value="Unassembled WGS sequence"/>
</dbReference>
<proteinExistence type="predicted"/>
<dbReference type="Pfam" id="PF23021">
    <property type="entry name" value="6TM_2nd_PGAP2IP"/>
    <property type="match status" value="1"/>
</dbReference>
<dbReference type="GO" id="GO:0005783">
    <property type="term" value="C:endoplasmic reticulum"/>
    <property type="evidence" value="ECO:0007669"/>
    <property type="project" value="TreeGrafter"/>
</dbReference>